<feature type="transmembrane region" description="Helical" evidence="1">
    <location>
        <begin position="38"/>
        <end position="58"/>
    </location>
</feature>
<evidence type="ECO:0000313" key="2">
    <source>
        <dbReference type="EMBL" id="PNE41609.1"/>
    </source>
</evidence>
<keyword evidence="1" id="KW-0472">Membrane</keyword>
<dbReference type="AlphaFoldDB" id="A0A2N8PKR4"/>
<gene>
    <name evidence="2" type="ORF">AOB60_13355</name>
</gene>
<dbReference type="EMBL" id="LJSN01000002">
    <property type="protein sequence ID" value="PNE41609.1"/>
    <property type="molecule type" value="Genomic_DNA"/>
</dbReference>
<organism evidence="2 3">
    <name type="scientific">Streptomyces noursei</name>
    <name type="common">Streptomyces albulus</name>
    <dbReference type="NCBI Taxonomy" id="1971"/>
    <lineage>
        <taxon>Bacteria</taxon>
        <taxon>Bacillati</taxon>
        <taxon>Actinomycetota</taxon>
        <taxon>Actinomycetes</taxon>
        <taxon>Kitasatosporales</taxon>
        <taxon>Streptomycetaceae</taxon>
        <taxon>Streptomyces</taxon>
    </lineage>
</organism>
<sequence>MSRKTVSRLVQTVSVVLGVANAVSVGSKLAAYDVPLSLIVACALSCLAMTVWFVDHLVEILGSTMYRCTDPACSFKVRVRYVDAAENRRWQETAAEHPTHLYRG</sequence>
<evidence type="ECO:0000256" key="1">
    <source>
        <dbReference type="SAM" id="Phobius"/>
    </source>
</evidence>
<keyword evidence="1" id="KW-0812">Transmembrane</keyword>
<reference evidence="3" key="1">
    <citation type="submission" date="2015-09" db="EMBL/GenBank/DDBJ databases">
        <authorList>
            <person name="Graham D.E."/>
            <person name="Mahan K.M."/>
            <person name="Klingeman D.M."/>
            <person name="Fida T."/>
            <person name="Giannone R.J."/>
            <person name="Hettich R.L."/>
            <person name="Parry R.J."/>
            <person name="Spain J.C."/>
        </authorList>
    </citation>
    <scope>NUCLEOTIDE SEQUENCE [LARGE SCALE GENOMIC DNA]</scope>
    <source>
        <strain evidence="3">JCM 4701</strain>
    </source>
</reference>
<keyword evidence="1" id="KW-1133">Transmembrane helix</keyword>
<keyword evidence="3" id="KW-1185">Reference proteome</keyword>
<protein>
    <submittedName>
        <fullName evidence="2">Uncharacterized protein</fullName>
    </submittedName>
</protein>
<dbReference type="RefSeq" id="WP_102923774.1">
    <property type="nucleotide sequence ID" value="NZ_LJSN01000002.1"/>
</dbReference>
<dbReference type="Proteomes" id="UP000236047">
    <property type="component" value="Unassembled WGS sequence"/>
</dbReference>
<proteinExistence type="predicted"/>
<evidence type="ECO:0000313" key="3">
    <source>
        <dbReference type="Proteomes" id="UP000236047"/>
    </source>
</evidence>
<comment type="caution">
    <text evidence="2">The sequence shown here is derived from an EMBL/GenBank/DDBJ whole genome shotgun (WGS) entry which is preliminary data.</text>
</comment>
<accession>A0A2N8PKR4</accession>
<name>A0A2N8PKR4_STRNR</name>